<dbReference type="GO" id="GO:0016491">
    <property type="term" value="F:oxidoreductase activity"/>
    <property type="evidence" value="ECO:0007669"/>
    <property type="project" value="InterPro"/>
</dbReference>
<keyword evidence="3" id="KW-1185">Reference proteome</keyword>
<dbReference type="PANTHER" id="PTHR30543">
    <property type="entry name" value="CHROMATE REDUCTASE"/>
    <property type="match status" value="1"/>
</dbReference>
<dbReference type="SUPFAM" id="SSF52218">
    <property type="entry name" value="Flavoproteins"/>
    <property type="match status" value="1"/>
</dbReference>
<accession>A0A7X2NU40</accession>
<name>A0A7X2NU40_9FIRM</name>
<protein>
    <submittedName>
        <fullName evidence="2">NAD(P)H-dependent oxidoreductase</fullName>
    </submittedName>
</protein>
<dbReference type="AlphaFoldDB" id="A0A7X2NU40"/>
<feature type="domain" description="NADPH-dependent FMN reductase-like" evidence="1">
    <location>
        <begin position="2"/>
        <end position="144"/>
    </location>
</feature>
<dbReference type="InterPro" id="IPR005025">
    <property type="entry name" value="FMN_Rdtase-like_dom"/>
</dbReference>
<evidence type="ECO:0000259" key="1">
    <source>
        <dbReference type="Pfam" id="PF03358"/>
    </source>
</evidence>
<dbReference type="GO" id="GO:0005829">
    <property type="term" value="C:cytosol"/>
    <property type="evidence" value="ECO:0007669"/>
    <property type="project" value="TreeGrafter"/>
</dbReference>
<dbReference type="Gene3D" id="3.40.50.360">
    <property type="match status" value="1"/>
</dbReference>
<gene>
    <name evidence="2" type="ORF">FYJ51_11815</name>
</gene>
<dbReference type="EMBL" id="VUMN01000037">
    <property type="protein sequence ID" value="MSS59579.1"/>
    <property type="molecule type" value="Genomic_DNA"/>
</dbReference>
<evidence type="ECO:0000313" key="3">
    <source>
        <dbReference type="Proteomes" id="UP000461880"/>
    </source>
</evidence>
<reference evidence="2 3" key="1">
    <citation type="submission" date="2019-08" db="EMBL/GenBank/DDBJ databases">
        <title>In-depth cultivation of the pig gut microbiome towards novel bacterial diversity and tailored functional studies.</title>
        <authorList>
            <person name="Wylensek D."/>
            <person name="Hitch T.C.A."/>
            <person name="Clavel T."/>
        </authorList>
    </citation>
    <scope>NUCLEOTIDE SEQUENCE [LARGE SCALE GENOMIC DNA]</scope>
    <source>
        <strain evidence="2 3">Oil+RF-744-GAM-WT-6</strain>
    </source>
</reference>
<dbReference type="InterPro" id="IPR029039">
    <property type="entry name" value="Flavoprotein-like_sf"/>
</dbReference>
<proteinExistence type="predicted"/>
<sequence>MTKIVFITGSMRKNSFNRQLANEIAGMIGSRADVSFLDYGDIPWMNQDIEFPAPSSISRVRSILQEADGIWICSPEYNGTIPGVLKNLLDWVSRSLDPNDPAGLSAVAGKKVTISGAGGRAKTGSVRSHLADLLTFMRMEVIGKDGTGIAVGAVGWKTDVLSLDKEQKAELNAQVDTFLKVISEK</sequence>
<dbReference type="GO" id="GO:0010181">
    <property type="term" value="F:FMN binding"/>
    <property type="evidence" value="ECO:0007669"/>
    <property type="project" value="TreeGrafter"/>
</dbReference>
<dbReference type="RefSeq" id="WP_154505825.1">
    <property type="nucleotide sequence ID" value="NZ_JAQXPC010000073.1"/>
</dbReference>
<organism evidence="2 3">
    <name type="scientific">Stecheria intestinalis</name>
    <dbReference type="NCBI Taxonomy" id="2606630"/>
    <lineage>
        <taxon>Bacteria</taxon>
        <taxon>Bacillati</taxon>
        <taxon>Bacillota</taxon>
        <taxon>Erysipelotrichia</taxon>
        <taxon>Erysipelotrichales</taxon>
        <taxon>Erysipelotrichaceae</taxon>
        <taxon>Stecheria</taxon>
    </lineage>
</organism>
<dbReference type="Proteomes" id="UP000461880">
    <property type="component" value="Unassembled WGS sequence"/>
</dbReference>
<evidence type="ECO:0000313" key="2">
    <source>
        <dbReference type="EMBL" id="MSS59579.1"/>
    </source>
</evidence>
<comment type="caution">
    <text evidence="2">The sequence shown here is derived from an EMBL/GenBank/DDBJ whole genome shotgun (WGS) entry which is preliminary data.</text>
</comment>
<dbReference type="InterPro" id="IPR050712">
    <property type="entry name" value="NAD(P)H-dep_reductase"/>
</dbReference>
<dbReference type="PANTHER" id="PTHR30543:SF21">
    <property type="entry name" value="NAD(P)H-DEPENDENT FMN REDUCTASE LOT6"/>
    <property type="match status" value="1"/>
</dbReference>
<dbReference type="Pfam" id="PF03358">
    <property type="entry name" value="FMN_red"/>
    <property type="match status" value="1"/>
</dbReference>